<sequence>MTAPRRTAREVWTAVRPVLLGALCLLLLVGLWQLAVEEHWVKPLFLPGPSKVVHALGTLFSDGEIWSNLRVSGEEFAIGLGVSVVLGALLGLLTGWYRAADEFLKPLVVGINSMPQVAVVPVLILIFGIGMTPKIVVVVLSCTTVILMNTAAGVGNVDWQLRRLARSFGGSDLKVIRTIVLPTLVPFFMTGLRISIGRAMIGVVVGEIFASKAGIGNVLISASNSFNMPVMYATVAVITFLGIALTQVAALLERRMQRWRR</sequence>
<protein>
    <submittedName>
        <fullName evidence="9">Putative ABC transporter permease</fullName>
    </submittedName>
</protein>
<reference evidence="9 10" key="1">
    <citation type="journal article" date="2010" name="J. Bacteriol.">
        <title>Biochemical characterization of a novel indole prenyltransferase from Streptomyces sp. SN-593.</title>
        <authorList>
            <person name="Takahashi S."/>
            <person name="Takagi H."/>
            <person name="Toyoda A."/>
            <person name="Uramoto M."/>
            <person name="Nogawa T."/>
            <person name="Ueki M."/>
            <person name="Sakaki Y."/>
            <person name="Osada H."/>
        </authorList>
    </citation>
    <scope>NUCLEOTIDE SEQUENCE [LARGE SCALE GENOMIC DNA]</scope>
    <source>
        <strain evidence="9 10">SN-593</strain>
    </source>
</reference>
<gene>
    <name evidence="9" type="ORF">RVR_8601</name>
</gene>
<dbReference type="GO" id="GO:0005886">
    <property type="term" value="C:plasma membrane"/>
    <property type="evidence" value="ECO:0007669"/>
    <property type="project" value="UniProtKB-SubCell"/>
</dbReference>
<dbReference type="PANTHER" id="PTHR30151">
    <property type="entry name" value="ALKANE SULFONATE ABC TRANSPORTER-RELATED, MEMBRANE SUBUNIT"/>
    <property type="match status" value="1"/>
</dbReference>
<keyword evidence="6 7" id="KW-0472">Membrane</keyword>
<dbReference type="InterPro" id="IPR000515">
    <property type="entry name" value="MetI-like"/>
</dbReference>
<evidence type="ECO:0000256" key="3">
    <source>
        <dbReference type="ARBA" id="ARBA00022475"/>
    </source>
</evidence>
<dbReference type="Gene3D" id="1.10.3720.10">
    <property type="entry name" value="MetI-like"/>
    <property type="match status" value="1"/>
</dbReference>
<comment type="subcellular location">
    <subcellularLocation>
        <location evidence="1 7">Cell membrane</location>
        <topology evidence="1 7">Multi-pass membrane protein</topology>
    </subcellularLocation>
</comment>
<keyword evidence="5 7" id="KW-1133">Transmembrane helix</keyword>
<reference evidence="9 10" key="2">
    <citation type="journal article" date="2011" name="J. Antibiot.">
        <title>Furaquinocins I and J: novel polyketide isoprenoid hybrid compounds from Streptomyces reveromyceticus SN-593.</title>
        <authorList>
            <person name="Panthee S."/>
            <person name="Takahashi S."/>
            <person name="Takagi H."/>
            <person name="Nogawa T."/>
            <person name="Oowada E."/>
            <person name="Uramoto M."/>
            <person name="Osada H."/>
        </authorList>
    </citation>
    <scope>NUCLEOTIDE SEQUENCE [LARGE SCALE GENOMIC DNA]</scope>
    <source>
        <strain evidence="9 10">SN-593</strain>
    </source>
</reference>
<dbReference type="AlphaFoldDB" id="A0A7U3VRY9"/>
<name>A0A7U3VRY9_9ACTN</name>
<dbReference type="Proteomes" id="UP000595703">
    <property type="component" value="Chromosome"/>
</dbReference>
<dbReference type="SUPFAM" id="SSF161098">
    <property type="entry name" value="MetI-like"/>
    <property type="match status" value="1"/>
</dbReference>
<evidence type="ECO:0000256" key="7">
    <source>
        <dbReference type="RuleBase" id="RU363032"/>
    </source>
</evidence>
<reference evidence="9 10" key="4">
    <citation type="journal article" date="2020" name="Sci. Rep.">
        <title>beta-carboline chemical signals induce reveromycin production through a LuxR family regulator in Streptomyces sp. SN-593.</title>
        <authorList>
            <person name="Panthee S."/>
            <person name="Kito N."/>
            <person name="Hayashi T."/>
            <person name="Shimizu T."/>
            <person name="Ishikawa J."/>
            <person name="Hamamoto H."/>
            <person name="Osada H."/>
            <person name="Takahashi S."/>
        </authorList>
    </citation>
    <scope>NUCLEOTIDE SEQUENCE [LARGE SCALE GENOMIC DNA]</scope>
    <source>
        <strain evidence="9 10">SN-593</strain>
    </source>
</reference>
<dbReference type="KEGG" id="arev:RVR_8601"/>
<feature type="transmembrane region" description="Helical" evidence="7">
    <location>
        <begin position="12"/>
        <end position="35"/>
    </location>
</feature>
<dbReference type="RefSeq" id="WP_202237194.1">
    <property type="nucleotide sequence ID" value="NZ_AP018365.1"/>
</dbReference>
<comment type="similarity">
    <text evidence="7">Belongs to the binding-protein-dependent transport system permease family.</text>
</comment>
<evidence type="ECO:0000313" key="10">
    <source>
        <dbReference type="Proteomes" id="UP000595703"/>
    </source>
</evidence>
<dbReference type="GO" id="GO:0055085">
    <property type="term" value="P:transmembrane transport"/>
    <property type="evidence" value="ECO:0007669"/>
    <property type="project" value="InterPro"/>
</dbReference>
<keyword evidence="3" id="KW-1003">Cell membrane</keyword>
<evidence type="ECO:0000256" key="1">
    <source>
        <dbReference type="ARBA" id="ARBA00004651"/>
    </source>
</evidence>
<evidence type="ECO:0000256" key="5">
    <source>
        <dbReference type="ARBA" id="ARBA00022989"/>
    </source>
</evidence>
<feature type="transmembrane region" description="Helical" evidence="7">
    <location>
        <begin position="76"/>
        <end position="97"/>
    </location>
</feature>
<dbReference type="InterPro" id="IPR035906">
    <property type="entry name" value="MetI-like_sf"/>
</dbReference>
<keyword evidence="2 7" id="KW-0813">Transport</keyword>
<dbReference type="PROSITE" id="PS50928">
    <property type="entry name" value="ABC_TM1"/>
    <property type="match status" value="1"/>
</dbReference>
<keyword evidence="4 7" id="KW-0812">Transmembrane</keyword>
<evidence type="ECO:0000256" key="4">
    <source>
        <dbReference type="ARBA" id="ARBA00022692"/>
    </source>
</evidence>
<evidence type="ECO:0000256" key="2">
    <source>
        <dbReference type="ARBA" id="ARBA00022448"/>
    </source>
</evidence>
<evidence type="ECO:0000313" key="9">
    <source>
        <dbReference type="EMBL" id="BBB01279.1"/>
    </source>
</evidence>
<feature type="transmembrane region" description="Helical" evidence="7">
    <location>
        <begin position="109"/>
        <end position="129"/>
    </location>
</feature>
<dbReference type="PANTHER" id="PTHR30151:SF20">
    <property type="entry name" value="ABC TRANSPORTER PERMEASE PROTEIN HI_0355-RELATED"/>
    <property type="match status" value="1"/>
</dbReference>
<organism evidence="9 10">
    <name type="scientific">Actinacidiphila reveromycinica</name>
    <dbReference type="NCBI Taxonomy" id="659352"/>
    <lineage>
        <taxon>Bacteria</taxon>
        <taxon>Bacillati</taxon>
        <taxon>Actinomycetota</taxon>
        <taxon>Actinomycetes</taxon>
        <taxon>Kitasatosporales</taxon>
        <taxon>Streptomycetaceae</taxon>
        <taxon>Actinacidiphila</taxon>
    </lineage>
</organism>
<evidence type="ECO:0000259" key="8">
    <source>
        <dbReference type="PROSITE" id="PS50928"/>
    </source>
</evidence>
<evidence type="ECO:0000256" key="6">
    <source>
        <dbReference type="ARBA" id="ARBA00023136"/>
    </source>
</evidence>
<feature type="domain" description="ABC transmembrane type-1" evidence="8">
    <location>
        <begin position="69"/>
        <end position="249"/>
    </location>
</feature>
<proteinExistence type="inferred from homology"/>
<dbReference type="EMBL" id="AP018365">
    <property type="protein sequence ID" value="BBB01279.1"/>
    <property type="molecule type" value="Genomic_DNA"/>
</dbReference>
<feature type="transmembrane region" description="Helical" evidence="7">
    <location>
        <begin position="230"/>
        <end position="252"/>
    </location>
</feature>
<dbReference type="Pfam" id="PF00528">
    <property type="entry name" value="BPD_transp_1"/>
    <property type="match status" value="1"/>
</dbReference>
<accession>A0A7U3VRY9</accession>
<reference evidence="9 10" key="3">
    <citation type="journal article" date="2011" name="Nat. Chem. Biol.">
        <title>Reveromycin A biosynthesis uses RevG and RevJ for stereospecific spiroacetal formation.</title>
        <authorList>
            <person name="Takahashi S."/>
            <person name="Toyoda A."/>
            <person name="Sekiyama Y."/>
            <person name="Takagi H."/>
            <person name="Nogawa T."/>
            <person name="Uramoto M."/>
            <person name="Suzuki R."/>
            <person name="Koshino H."/>
            <person name="Kumano T."/>
            <person name="Panthee S."/>
            <person name="Dairi T."/>
            <person name="Ishikawa J."/>
            <person name="Ikeda H."/>
            <person name="Sakaki Y."/>
            <person name="Osada H."/>
        </authorList>
    </citation>
    <scope>NUCLEOTIDE SEQUENCE [LARGE SCALE GENOMIC DNA]</scope>
    <source>
        <strain evidence="9 10">SN-593</strain>
    </source>
</reference>
<feature type="transmembrane region" description="Helical" evidence="7">
    <location>
        <begin position="135"/>
        <end position="154"/>
    </location>
</feature>
<dbReference type="CDD" id="cd06261">
    <property type="entry name" value="TM_PBP2"/>
    <property type="match status" value="1"/>
</dbReference>
<keyword evidence="10" id="KW-1185">Reference proteome</keyword>